<name>A0A2K1KKK8_PHYPA</name>
<comment type="similarity">
    <text evidence="1 7">Belongs to the peptidase S8 family.</text>
</comment>
<dbReference type="InterPro" id="IPR003137">
    <property type="entry name" value="PA_domain"/>
</dbReference>
<dbReference type="GO" id="GO:0004252">
    <property type="term" value="F:serine-type endopeptidase activity"/>
    <property type="evidence" value="ECO:0000318"/>
    <property type="project" value="GO_Central"/>
</dbReference>
<keyword evidence="5 7" id="KW-0720">Serine protease</keyword>
<dbReference type="InterPro" id="IPR000209">
    <property type="entry name" value="Peptidase_S8/S53_dom"/>
</dbReference>
<dbReference type="InterPro" id="IPR034197">
    <property type="entry name" value="Peptidases_S8_3"/>
</dbReference>
<reference evidence="12 15" key="1">
    <citation type="journal article" date="2008" name="Science">
        <title>The Physcomitrella genome reveals evolutionary insights into the conquest of land by plants.</title>
        <authorList>
            <person name="Rensing S."/>
            <person name="Lang D."/>
            <person name="Zimmer A."/>
            <person name="Terry A."/>
            <person name="Salamov A."/>
            <person name="Shapiro H."/>
            <person name="Nishiyama T."/>
            <person name="Perroud P.-F."/>
            <person name="Lindquist E."/>
            <person name="Kamisugi Y."/>
            <person name="Tanahashi T."/>
            <person name="Sakakibara K."/>
            <person name="Fujita T."/>
            <person name="Oishi K."/>
            <person name="Shin-I T."/>
            <person name="Kuroki Y."/>
            <person name="Toyoda A."/>
            <person name="Suzuki Y."/>
            <person name="Hashimoto A."/>
            <person name="Yamaguchi K."/>
            <person name="Sugano A."/>
            <person name="Kohara Y."/>
            <person name="Fujiyama A."/>
            <person name="Anterola A."/>
            <person name="Aoki S."/>
            <person name="Ashton N."/>
            <person name="Barbazuk W.B."/>
            <person name="Barker E."/>
            <person name="Bennetzen J."/>
            <person name="Bezanilla M."/>
            <person name="Blankenship R."/>
            <person name="Cho S.H."/>
            <person name="Dutcher S."/>
            <person name="Estelle M."/>
            <person name="Fawcett J.A."/>
            <person name="Gundlach H."/>
            <person name="Hanada K."/>
            <person name="Heyl A."/>
            <person name="Hicks K.A."/>
            <person name="Hugh J."/>
            <person name="Lohr M."/>
            <person name="Mayer K."/>
            <person name="Melkozernov A."/>
            <person name="Murata T."/>
            <person name="Nelson D."/>
            <person name="Pils B."/>
            <person name="Prigge M."/>
            <person name="Reiss B."/>
            <person name="Renner T."/>
            <person name="Rombauts S."/>
            <person name="Rushton P."/>
            <person name="Sanderfoot A."/>
            <person name="Schween G."/>
            <person name="Shiu S.-H."/>
            <person name="Stueber K."/>
            <person name="Theodoulou F.L."/>
            <person name="Tu H."/>
            <person name="Van de Peer Y."/>
            <person name="Verrier P.J."/>
            <person name="Waters E."/>
            <person name="Wood A."/>
            <person name="Yang L."/>
            <person name="Cove D."/>
            <person name="Cuming A."/>
            <person name="Hasebe M."/>
            <person name="Lucas S."/>
            <person name="Mishler D.B."/>
            <person name="Reski R."/>
            <person name="Grigoriev I."/>
            <person name="Quatrano R.S."/>
            <person name="Boore J.L."/>
        </authorList>
    </citation>
    <scope>NUCLEOTIDE SEQUENCE [LARGE SCALE GENOMIC DNA]</scope>
    <source>
        <strain evidence="13 15">cv. Gransden 2004</strain>
    </source>
</reference>
<dbReference type="PANTHER" id="PTHR10795">
    <property type="entry name" value="PROPROTEIN CONVERTASE SUBTILISIN/KEXIN"/>
    <property type="match status" value="1"/>
</dbReference>
<dbReference type="InterPro" id="IPR045051">
    <property type="entry name" value="SBT"/>
</dbReference>
<evidence type="ECO:0000313" key="13">
    <source>
        <dbReference type="EnsemblPlants" id="Pp3c5_21720V3.1"/>
    </source>
</evidence>
<protein>
    <recommendedName>
        <fullName evidence="16">Subtilisin-like protease</fullName>
    </recommendedName>
</protein>
<dbReference type="FunCoup" id="A0A2K1KKK8">
    <property type="interactions" value="158"/>
</dbReference>
<feature type="active site" description="Charge relay system" evidence="6 7">
    <location>
        <position position="257"/>
    </location>
</feature>
<feature type="active site" description="Charge relay system" evidence="6 7">
    <location>
        <position position="185"/>
    </location>
</feature>
<dbReference type="EMBL" id="ABEU02000005">
    <property type="protein sequence ID" value="PNR54324.1"/>
    <property type="molecule type" value="Genomic_DNA"/>
</dbReference>
<evidence type="ECO:0000256" key="4">
    <source>
        <dbReference type="ARBA" id="ARBA00022801"/>
    </source>
</evidence>
<evidence type="ECO:0000313" key="15">
    <source>
        <dbReference type="Proteomes" id="UP000006727"/>
    </source>
</evidence>
<reference evidence="13" key="3">
    <citation type="submission" date="2020-12" db="UniProtKB">
        <authorList>
            <consortium name="EnsemblPlants"/>
        </authorList>
    </citation>
    <scope>IDENTIFICATION</scope>
</reference>
<dbReference type="Gene3D" id="3.40.50.200">
    <property type="entry name" value="Peptidase S8/S53 domain"/>
    <property type="match status" value="1"/>
</dbReference>
<evidence type="ECO:0000313" key="14">
    <source>
        <dbReference type="EnsemblPlants" id="Pp3c5_21722V3.1"/>
    </source>
</evidence>
<dbReference type="InterPro" id="IPR037045">
    <property type="entry name" value="S8pro/Inhibitor_I9_sf"/>
</dbReference>
<dbReference type="InterPro" id="IPR015500">
    <property type="entry name" value="Peptidase_S8_subtilisin-rel"/>
</dbReference>
<organism evidence="12">
    <name type="scientific">Physcomitrium patens</name>
    <name type="common">Spreading-leaved earth moss</name>
    <name type="synonym">Physcomitrella patens</name>
    <dbReference type="NCBI Taxonomy" id="3218"/>
    <lineage>
        <taxon>Eukaryota</taxon>
        <taxon>Viridiplantae</taxon>
        <taxon>Streptophyta</taxon>
        <taxon>Embryophyta</taxon>
        <taxon>Bryophyta</taxon>
        <taxon>Bryophytina</taxon>
        <taxon>Bryopsida</taxon>
        <taxon>Funariidae</taxon>
        <taxon>Funariales</taxon>
        <taxon>Funariaceae</taxon>
        <taxon>Physcomitrium</taxon>
    </lineage>
</organism>
<dbReference type="InterPro" id="IPR041469">
    <property type="entry name" value="Subtilisin-like_FN3"/>
</dbReference>
<dbReference type="InterPro" id="IPR010259">
    <property type="entry name" value="S8pro/Inhibitor_I9"/>
</dbReference>
<evidence type="ECO:0000313" key="12">
    <source>
        <dbReference type="EMBL" id="PNR54324.1"/>
    </source>
</evidence>
<evidence type="ECO:0000259" key="8">
    <source>
        <dbReference type="Pfam" id="PF00082"/>
    </source>
</evidence>
<dbReference type="GeneID" id="112281997"/>
<evidence type="ECO:0000259" key="11">
    <source>
        <dbReference type="Pfam" id="PF17766"/>
    </source>
</evidence>
<feature type="domain" description="Subtilisin-like protease fibronectin type-III" evidence="11">
    <location>
        <begin position="705"/>
        <end position="800"/>
    </location>
</feature>
<keyword evidence="3" id="KW-0732">Signal</keyword>
<dbReference type="GO" id="GO:0005576">
    <property type="term" value="C:extracellular region"/>
    <property type="evidence" value="ECO:0000318"/>
    <property type="project" value="GO_Central"/>
</dbReference>
<dbReference type="Pfam" id="PF00082">
    <property type="entry name" value="Peptidase_S8"/>
    <property type="match status" value="1"/>
</dbReference>
<dbReference type="Proteomes" id="UP000006727">
    <property type="component" value="Chromosome 5"/>
</dbReference>
<dbReference type="PaxDb" id="3218-PP1S218_115V6.1"/>
<feature type="domain" description="Inhibitor I9" evidence="10">
    <location>
        <begin position="66"/>
        <end position="147"/>
    </location>
</feature>
<dbReference type="Pfam" id="PF17766">
    <property type="entry name" value="fn3_6"/>
    <property type="match status" value="1"/>
</dbReference>
<dbReference type="OrthoDB" id="206201at2759"/>
<evidence type="ECO:0000256" key="7">
    <source>
        <dbReference type="PROSITE-ProRule" id="PRU01240"/>
    </source>
</evidence>
<evidence type="ECO:0000256" key="5">
    <source>
        <dbReference type="ARBA" id="ARBA00022825"/>
    </source>
</evidence>
<dbReference type="KEGG" id="ppp:112281997"/>
<dbReference type="SUPFAM" id="SSF52743">
    <property type="entry name" value="Subtilisin-like"/>
    <property type="match status" value="1"/>
</dbReference>
<dbReference type="InterPro" id="IPR036852">
    <property type="entry name" value="Peptidase_S8/S53_dom_sf"/>
</dbReference>
<dbReference type="Pfam" id="PF02225">
    <property type="entry name" value="PA"/>
    <property type="match status" value="1"/>
</dbReference>
<evidence type="ECO:0000256" key="3">
    <source>
        <dbReference type="ARBA" id="ARBA00022729"/>
    </source>
</evidence>
<dbReference type="PROSITE" id="PS00138">
    <property type="entry name" value="SUBTILASE_SER"/>
    <property type="match status" value="1"/>
</dbReference>
<dbReference type="RefSeq" id="XP_024374836.1">
    <property type="nucleotide sequence ID" value="XM_024519068.2"/>
</dbReference>
<dbReference type="FunFam" id="3.50.30.30:FF:000005">
    <property type="entry name" value="subtilisin-like protease SBT1.5"/>
    <property type="match status" value="1"/>
</dbReference>
<evidence type="ECO:0000256" key="1">
    <source>
        <dbReference type="ARBA" id="ARBA00011073"/>
    </source>
</evidence>
<keyword evidence="15" id="KW-1185">Reference proteome</keyword>
<proteinExistence type="inferred from homology"/>
<dbReference type="FunFam" id="3.40.50.200:FF:000006">
    <property type="entry name" value="Subtilisin-like protease SBT1.5"/>
    <property type="match status" value="1"/>
</dbReference>
<dbReference type="Pfam" id="PF05922">
    <property type="entry name" value="Inhibitor_I9"/>
    <property type="match status" value="1"/>
</dbReference>
<evidence type="ECO:0000259" key="10">
    <source>
        <dbReference type="Pfam" id="PF05922"/>
    </source>
</evidence>
<dbReference type="Gene3D" id="3.50.30.30">
    <property type="match status" value="1"/>
</dbReference>
<feature type="domain" description="PA" evidence="9">
    <location>
        <begin position="436"/>
        <end position="507"/>
    </location>
</feature>
<dbReference type="Gene3D" id="3.30.70.80">
    <property type="entry name" value="Peptidase S8 propeptide/proteinase inhibitor I9"/>
    <property type="match status" value="1"/>
</dbReference>
<dbReference type="CDD" id="cd04852">
    <property type="entry name" value="Peptidases_S8_3"/>
    <property type="match status" value="1"/>
</dbReference>
<dbReference type="EnsemblPlants" id="Pp3c5_21722V3.1">
    <property type="protein sequence ID" value="Pp3c5_21722V3.1"/>
    <property type="gene ID" value="Pp3c5_21722"/>
</dbReference>
<gene>
    <name evidence="14" type="primary">LOC112281997</name>
    <name evidence="12" type="ORF">PHYPA_008001</name>
</gene>
<sequence length="804" mass="85763">MRAAEVSRDFEGRRNHKQERASSCLIQGEVKMVVAWSAAIPGFKLILLVSLISNLLANVNSATQPYVVYMRPSESGLLDIESIAASHNELLASAMNSDADAATSAMLYTYKHIFNGFSATMTADGAAALAASPQVVSVIPSRLRQLHTTRSWEFLGLELESGKIPKDSLWKKAKLGKSIVVGIFDSGIWPESASFSDEGVGPIPDKWKGECVRGEDFGPENCNRKLIGAKYYLKGYEAHIGSINATDYRSPRDIDGHGTHTASTSAGNFVEGANTFNQAWGTAKGGAPHAHIAAYKVCWQGGGCDDSDILAAMDDAIADGVDVFSASLGSDPPLYPYYSDAIAVATFHAQYKGIITVCSAGNAGPTAGSVTNVAPWIVTVGANSIDRKFPSHVVTGNNEIFDGQSSTNEKLPDEYFPLVAGADAGLSGVEMLSALCMNNTLDPEKVAGKIVTCIRGVNGRVEKGGIVKEAGGTGMILANNAASGEELLADPHLLPATMITYSDGLKLLSYINSSRSPMAKITPAYTKLGVKPAPEMAAFSSQGPNTLNPDILKPDVTAPGLNILAAWTGAESPTGLAFDPRRVKYNIISGTSMSAPHVSGVAALLKARHPNWSPAAIKSALITTATQIDNTGHLVRNGSMKIATPFSYGGGQINPNAAHDPGLVYDLTPLDYTLFLCAIGYNGTFLQVFTIEPFTCPSKVPSVSDLNYPSITISDLSTRRAVRRTVLNVGKAKQTYNLTVVEPFGVRVDINPKQLVFSRKYEKKTFSVTFTPRNVTTKGYQFGSFTWSDGYHRVRSPLAIQNVL</sequence>
<feature type="active site" description="Charge relay system" evidence="6 7">
    <location>
        <position position="592"/>
    </location>
</feature>
<dbReference type="EnsemblPlants" id="Pp3c5_21720V3.1">
    <property type="protein sequence ID" value="Pp3c5_21720V3.1"/>
    <property type="gene ID" value="Pp3c5_21720"/>
</dbReference>
<dbReference type="PRINTS" id="PR00723">
    <property type="entry name" value="SUBTILISIN"/>
</dbReference>
<reference evidence="12 15" key="2">
    <citation type="journal article" date="2018" name="Plant J.">
        <title>The Physcomitrella patens chromosome-scale assembly reveals moss genome structure and evolution.</title>
        <authorList>
            <person name="Lang D."/>
            <person name="Ullrich K.K."/>
            <person name="Murat F."/>
            <person name="Fuchs J."/>
            <person name="Jenkins J."/>
            <person name="Haas F.B."/>
            <person name="Piednoel M."/>
            <person name="Gundlach H."/>
            <person name="Van Bel M."/>
            <person name="Meyberg R."/>
            <person name="Vives C."/>
            <person name="Morata J."/>
            <person name="Symeonidi A."/>
            <person name="Hiss M."/>
            <person name="Muchero W."/>
            <person name="Kamisugi Y."/>
            <person name="Saleh O."/>
            <person name="Blanc G."/>
            <person name="Decker E.L."/>
            <person name="van Gessel N."/>
            <person name="Grimwood J."/>
            <person name="Hayes R.D."/>
            <person name="Graham S.W."/>
            <person name="Gunter L.E."/>
            <person name="McDaniel S.F."/>
            <person name="Hoernstein S.N.W."/>
            <person name="Larsson A."/>
            <person name="Li F.W."/>
            <person name="Perroud P.F."/>
            <person name="Phillips J."/>
            <person name="Ranjan P."/>
            <person name="Rokshar D.S."/>
            <person name="Rothfels C.J."/>
            <person name="Schneider L."/>
            <person name="Shu S."/>
            <person name="Stevenson D.W."/>
            <person name="Thummler F."/>
            <person name="Tillich M."/>
            <person name="Villarreal Aguilar J.C."/>
            <person name="Widiez T."/>
            <person name="Wong G.K."/>
            <person name="Wymore A."/>
            <person name="Zhang Y."/>
            <person name="Zimmer A.D."/>
            <person name="Quatrano R.S."/>
            <person name="Mayer K.F.X."/>
            <person name="Goodstein D."/>
            <person name="Casacuberta J.M."/>
            <person name="Vandepoele K."/>
            <person name="Reski R."/>
            <person name="Cuming A.C."/>
            <person name="Tuskan G.A."/>
            <person name="Maumus F."/>
            <person name="Salse J."/>
            <person name="Schmutz J."/>
            <person name="Rensing S.A."/>
        </authorList>
    </citation>
    <scope>NUCLEOTIDE SEQUENCE [LARGE SCALE GENOMIC DNA]</scope>
    <source>
        <strain evidence="13 15">cv. Gransden 2004</strain>
    </source>
</reference>
<evidence type="ECO:0008006" key="16">
    <source>
        <dbReference type="Google" id="ProtNLM"/>
    </source>
</evidence>
<dbReference type="STRING" id="3218.A0A2K1KKK8"/>
<keyword evidence="2 7" id="KW-0645">Protease</keyword>
<feature type="domain" description="Peptidase S8/S53" evidence="8">
    <location>
        <begin position="176"/>
        <end position="629"/>
    </location>
</feature>
<dbReference type="PROSITE" id="PS51892">
    <property type="entry name" value="SUBTILASE"/>
    <property type="match status" value="1"/>
</dbReference>
<dbReference type="CDD" id="cd02120">
    <property type="entry name" value="PA_subtilisin_like"/>
    <property type="match status" value="1"/>
</dbReference>
<evidence type="ECO:0000256" key="6">
    <source>
        <dbReference type="PIRSR" id="PIRSR615500-1"/>
    </source>
</evidence>
<evidence type="ECO:0000259" key="9">
    <source>
        <dbReference type="Pfam" id="PF02225"/>
    </source>
</evidence>
<dbReference type="Gramene" id="Pp3c5_21720V3.1">
    <property type="protein sequence ID" value="Pp3c5_21720V3.1"/>
    <property type="gene ID" value="Pp3c5_21720"/>
</dbReference>
<evidence type="ECO:0000256" key="2">
    <source>
        <dbReference type="ARBA" id="ARBA00022670"/>
    </source>
</evidence>
<dbReference type="Gramene" id="Pp3c5_21722V3.1">
    <property type="protein sequence ID" value="Pp3c5_21722V3.1"/>
    <property type="gene ID" value="Pp3c5_21722"/>
</dbReference>
<dbReference type="GO" id="GO:0006508">
    <property type="term" value="P:proteolysis"/>
    <property type="evidence" value="ECO:0007669"/>
    <property type="project" value="UniProtKB-KW"/>
</dbReference>
<dbReference type="InterPro" id="IPR023828">
    <property type="entry name" value="Peptidase_S8_Ser-AS"/>
</dbReference>
<dbReference type="AlphaFoldDB" id="A0A2K1KKK8"/>
<keyword evidence="4 7" id="KW-0378">Hydrolase</keyword>
<dbReference type="Gene3D" id="2.60.40.2310">
    <property type="match status" value="1"/>
</dbReference>
<dbReference type="FunFam" id="2.60.40.2310:FF:000001">
    <property type="entry name" value="Subtilisin-like protease SBT1.5"/>
    <property type="match status" value="1"/>
</dbReference>
<accession>A0A2K1KKK8</accession>